<feature type="compositionally biased region" description="Basic residues" evidence="1">
    <location>
        <begin position="11"/>
        <end position="21"/>
    </location>
</feature>
<dbReference type="InParanoid" id="A0A2P6N7P8"/>
<name>A0A2P6N7P8_9EUKA</name>
<reference evidence="2 3" key="1">
    <citation type="journal article" date="2018" name="Genome Biol. Evol.">
        <title>Multiple Roots of Fruiting Body Formation in Amoebozoa.</title>
        <authorList>
            <person name="Hillmann F."/>
            <person name="Forbes G."/>
            <person name="Novohradska S."/>
            <person name="Ferling I."/>
            <person name="Riege K."/>
            <person name="Groth M."/>
            <person name="Westermann M."/>
            <person name="Marz M."/>
            <person name="Spaller T."/>
            <person name="Winckler T."/>
            <person name="Schaap P."/>
            <person name="Glockner G."/>
        </authorList>
    </citation>
    <scope>NUCLEOTIDE SEQUENCE [LARGE SCALE GENOMIC DNA]</scope>
    <source>
        <strain evidence="2 3">Jena</strain>
    </source>
</reference>
<feature type="region of interest" description="Disordered" evidence="1">
    <location>
        <begin position="213"/>
        <end position="302"/>
    </location>
</feature>
<accession>A0A2P6N7P8</accession>
<feature type="compositionally biased region" description="Low complexity" evidence="1">
    <location>
        <begin position="47"/>
        <end position="56"/>
    </location>
</feature>
<protein>
    <submittedName>
        <fullName evidence="2">Uncharacterized protein</fullName>
    </submittedName>
</protein>
<feature type="compositionally biased region" description="Polar residues" evidence="1">
    <location>
        <begin position="28"/>
        <end position="39"/>
    </location>
</feature>
<keyword evidence="3" id="KW-1185">Reference proteome</keyword>
<evidence type="ECO:0000313" key="3">
    <source>
        <dbReference type="Proteomes" id="UP000241769"/>
    </source>
</evidence>
<evidence type="ECO:0000256" key="1">
    <source>
        <dbReference type="SAM" id="MobiDB-lite"/>
    </source>
</evidence>
<gene>
    <name evidence="2" type="ORF">PROFUN_05947</name>
</gene>
<dbReference type="AlphaFoldDB" id="A0A2P6N7P8"/>
<organism evidence="2 3">
    <name type="scientific">Planoprotostelium fungivorum</name>
    <dbReference type="NCBI Taxonomy" id="1890364"/>
    <lineage>
        <taxon>Eukaryota</taxon>
        <taxon>Amoebozoa</taxon>
        <taxon>Evosea</taxon>
        <taxon>Variosea</taxon>
        <taxon>Cavosteliida</taxon>
        <taxon>Cavosteliaceae</taxon>
        <taxon>Planoprotostelium</taxon>
    </lineage>
</organism>
<evidence type="ECO:0000313" key="2">
    <source>
        <dbReference type="EMBL" id="PRP79971.1"/>
    </source>
</evidence>
<dbReference type="EMBL" id="MDYQ01000165">
    <property type="protein sequence ID" value="PRP79971.1"/>
    <property type="molecule type" value="Genomic_DNA"/>
</dbReference>
<feature type="compositionally biased region" description="Low complexity" evidence="1">
    <location>
        <begin position="231"/>
        <end position="252"/>
    </location>
</feature>
<sequence>MVLFACAGCGGKKKKNSKKTSPKNSQNRYSKSQVSQSRNSKSHDGNAASSPIAISPPAVPTLRIRTIDFPEAPTNRSPVNESPLMPVQPTPVAVPIVEHKPSPPLMDSTDKFSDTLHENREMVKKILDVTPAEADVRRHSHMRKNPYELQQQEAAFAAMRGEQPKMQSFFPGLGDAGQPNPLQEKFNSELENKMKNRGKENVQVIPLQPLPTTLTAEVPLPPPVQAKATNSTAQPTPAPGSTAAAPAQAKTPMKSSIKNGNDSNRSTMNRQGEVKNAATPRGNTPHPQRPGPDPNKKPMNRNVISSYRTGTLTTKWTTEYTGTIKNIRDKKKERGTLVSIEEFNRELEAKLRKRSIYIENSAKARAN</sequence>
<feature type="region of interest" description="Disordered" evidence="1">
    <location>
        <begin position="1"/>
        <end position="87"/>
    </location>
</feature>
<comment type="caution">
    <text evidence="2">The sequence shown here is derived from an EMBL/GenBank/DDBJ whole genome shotgun (WGS) entry which is preliminary data.</text>
</comment>
<proteinExistence type="predicted"/>
<dbReference type="Proteomes" id="UP000241769">
    <property type="component" value="Unassembled WGS sequence"/>
</dbReference>
<feature type="compositionally biased region" description="Polar residues" evidence="1">
    <location>
        <begin position="253"/>
        <end position="270"/>
    </location>
</feature>